<evidence type="ECO:0008006" key="4">
    <source>
        <dbReference type="Google" id="ProtNLM"/>
    </source>
</evidence>
<feature type="transmembrane region" description="Helical" evidence="1">
    <location>
        <begin position="205"/>
        <end position="226"/>
    </location>
</feature>
<dbReference type="Gene3D" id="1.25.40.10">
    <property type="entry name" value="Tetratricopeptide repeat domain"/>
    <property type="match status" value="1"/>
</dbReference>
<dbReference type="InterPro" id="IPR011990">
    <property type="entry name" value="TPR-like_helical_dom_sf"/>
</dbReference>
<keyword evidence="3" id="KW-1185">Reference proteome</keyword>
<accession>A0ABT6NN14</accession>
<evidence type="ECO:0000256" key="1">
    <source>
        <dbReference type="SAM" id="Phobius"/>
    </source>
</evidence>
<evidence type="ECO:0000313" key="2">
    <source>
        <dbReference type="EMBL" id="MDI1429694.1"/>
    </source>
</evidence>
<dbReference type="SUPFAM" id="SSF48452">
    <property type="entry name" value="TPR-like"/>
    <property type="match status" value="1"/>
</dbReference>
<keyword evidence="1" id="KW-0812">Transmembrane</keyword>
<gene>
    <name evidence="2" type="ORF">QHF89_09315</name>
</gene>
<dbReference type="Proteomes" id="UP001160301">
    <property type="component" value="Unassembled WGS sequence"/>
</dbReference>
<dbReference type="RefSeq" id="WP_284720277.1">
    <property type="nucleotide sequence ID" value="NZ_JARZHI010000005.1"/>
</dbReference>
<reference evidence="2 3" key="1">
    <citation type="submission" date="2023-04" db="EMBL/GenBank/DDBJ databases">
        <title>The genome sequence of Polyangium sorediatum DSM14670.</title>
        <authorList>
            <person name="Zhang X."/>
        </authorList>
    </citation>
    <scope>NUCLEOTIDE SEQUENCE [LARGE SCALE GENOMIC DNA]</scope>
    <source>
        <strain evidence="2 3">DSM 14670</strain>
    </source>
</reference>
<proteinExistence type="predicted"/>
<keyword evidence="1" id="KW-1133">Transmembrane helix</keyword>
<feature type="transmembrane region" description="Helical" evidence="1">
    <location>
        <begin position="262"/>
        <end position="280"/>
    </location>
</feature>
<protein>
    <recommendedName>
        <fullName evidence="4">PEGA domain-containing protein</fullName>
    </recommendedName>
</protein>
<sequence>MEAAARALFQQADEEMAVGDFAHACPRFEEVKQLFPVHINTGIKLAECYVGQGRPASAWAELSRVKAVAEGQQKADKVQFITERLAVLQVPQMTVDVPAEVAAIPGLVIRRNSVELGPGQWGVPLPVDPGMYHIEATAPGRTGWERRVAVVPKAAPIDPPVTVQIEAPPPHAVAASKQEGIEITRPVAAGVAPPPPSSGLRTAGIVGMGLGAAGLGVGAILGGVAIARNGQSNEGHCDAQDHCSRTGYALRKEALALGNGSTAAFVAGGVVLAVGVVLFARSAPAPAGKERDGRGGATMSLVIRPSELVLRGAW</sequence>
<keyword evidence="1" id="KW-0472">Membrane</keyword>
<organism evidence="2 3">
    <name type="scientific">Polyangium sorediatum</name>
    <dbReference type="NCBI Taxonomy" id="889274"/>
    <lineage>
        <taxon>Bacteria</taxon>
        <taxon>Pseudomonadati</taxon>
        <taxon>Myxococcota</taxon>
        <taxon>Polyangia</taxon>
        <taxon>Polyangiales</taxon>
        <taxon>Polyangiaceae</taxon>
        <taxon>Polyangium</taxon>
    </lineage>
</organism>
<comment type="caution">
    <text evidence="2">The sequence shown here is derived from an EMBL/GenBank/DDBJ whole genome shotgun (WGS) entry which is preliminary data.</text>
</comment>
<evidence type="ECO:0000313" key="3">
    <source>
        <dbReference type="Proteomes" id="UP001160301"/>
    </source>
</evidence>
<dbReference type="EMBL" id="JARZHI010000005">
    <property type="protein sequence ID" value="MDI1429694.1"/>
    <property type="molecule type" value="Genomic_DNA"/>
</dbReference>
<name>A0ABT6NN14_9BACT</name>